<keyword evidence="2" id="KW-1185">Reference proteome</keyword>
<accession>A0A0R1MUQ0</accession>
<dbReference type="RefSeq" id="WP_157053775.1">
    <property type="nucleotide sequence ID" value="NZ_AZEC01000010.1"/>
</dbReference>
<sequence length="106" mass="11829">MFVIEKVVEDMPDSVPLMEMLNELFYLNATYNGSDLVVGNGDEQLIKIIDTLKRTIQLDPDFKLSEISVEKLNMYVNGLVSYGIMKCKVLINPNQGDEGNAVIGSK</sequence>
<evidence type="ECO:0000313" key="2">
    <source>
        <dbReference type="Proteomes" id="UP000051330"/>
    </source>
</evidence>
<name>A0A0R1MUQ0_9LACO</name>
<dbReference type="STRING" id="1423792.FD09_GL000512"/>
<dbReference type="AlphaFoldDB" id="A0A0R1MUQ0"/>
<protein>
    <submittedName>
        <fullName evidence="1">Uncharacterized protein</fullName>
    </submittedName>
</protein>
<gene>
    <name evidence="1" type="ORF">FD09_GL000512</name>
</gene>
<dbReference type="Proteomes" id="UP000051330">
    <property type="component" value="Unassembled WGS sequence"/>
</dbReference>
<dbReference type="PATRIC" id="fig|1423792.3.peg.521"/>
<comment type="caution">
    <text evidence="1">The sequence shown here is derived from an EMBL/GenBank/DDBJ whole genome shotgun (WGS) entry which is preliminary data.</text>
</comment>
<dbReference type="EMBL" id="AZEC01000010">
    <property type="protein sequence ID" value="KRL11904.1"/>
    <property type="molecule type" value="Genomic_DNA"/>
</dbReference>
<organism evidence="1 2">
    <name type="scientific">Schleiferilactobacillus perolens DSM 12744</name>
    <dbReference type="NCBI Taxonomy" id="1423792"/>
    <lineage>
        <taxon>Bacteria</taxon>
        <taxon>Bacillati</taxon>
        <taxon>Bacillota</taxon>
        <taxon>Bacilli</taxon>
        <taxon>Lactobacillales</taxon>
        <taxon>Lactobacillaceae</taxon>
        <taxon>Schleiferilactobacillus</taxon>
    </lineage>
</organism>
<evidence type="ECO:0000313" key="1">
    <source>
        <dbReference type="EMBL" id="KRL11904.1"/>
    </source>
</evidence>
<proteinExistence type="predicted"/>
<dbReference type="OrthoDB" id="5149078at2"/>
<reference evidence="1 2" key="1">
    <citation type="journal article" date="2015" name="Genome Announc.">
        <title>Expanding the biotechnology potential of lactobacilli through comparative genomics of 213 strains and associated genera.</title>
        <authorList>
            <person name="Sun Z."/>
            <person name="Harris H.M."/>
            <person name="McCann A."/>
            <person name="Guo C."/>
            <person name="Argimon S."/>
            <person name="Zhang W."/>
            <person name="Yang X."/>
            <person name="Jeffery I.B."/>
            <person name="Cooney J.C."/>
            <person name="Kagawa T.F."/>
            <person name="Liu W."/>
            <person name="Song Y."/>
            <person name="Salvetti E."/>
            <person name="Wrobel A."/>
            <person name="Rasinkangas P."/>
            <person name="Parkhill J."/>
            <person name="Rea M.C."/>
            <person name="O'Sullivan O."/>
            <person name="Ritari J."/>
            <person name="Douillard F.P."/>
            <person name="Paul Ross R."/>
            <person name="Yang R."/>
            <person name="Briner A.E."/>
            <person name="Felis G.E."/>
            <person name="de Vos W.M."/>
            <person name="Barrangou R."/>
            <person name="Klaenhammer T.R."/>
            <person name="Caufield P.W."/>
            <person name="Cui Y."/>
            <person name="Zhang H."/>
            <person name="O'Toole P.W."/>
        </authorList>
    </citation>
    <scope>NUCLEOTIDE SEQUENCE [LARGE SCALE GENOMIC DNA]</scope>
    <source>
        <strain evidence="1 2">DSM 12744</strain>
    </source>
</reference>